<proteinExistence type="predicted"/>
<evidence type="ECO:0008006" key="3">
    <source>
        <dbReference type="Google" id="ProtNLM"/>
    </source>
</evidence>
<evidence type="ECO:0000313" key="2">
    <source>
        <dbReference type="Proteomes" id="UP000324853"/>
    </source>
</evidence>
<protein>
    <recommendedName>
        <fullName evidence="3">DUF3606 domain-containing protein</fullName>
    </recommendedName>
</protein>
<keyword evidence="2" id="KW-1185">Reference proteome</keyword>
<reference evidence="1 2" key="1">
    <citation type="submission" date="2019-08" db="EMBL/GenBank/DDBJ databases">
        <title>Bradyrhizobium hipponensis sp. nov., a rhizobium isolated from a Lupinus angustifolius root nodule in Tunisia.</title>
        <authorList>
            <person name="Off K."/>
            <person name="Rejili M."/>
            <person name="Mars M."/>
            <person name="Brachmann A."/>
            <person name="Marin M."/>
        </authorList>
    </citation>
    <scope>NUCLEOTIDE SEQUENCE [LARGE SCALE GENOMIC DNA]</scope>
    <source>
        <strain evidence="1 2">CTAW11</strain>
    </source>
</reference>
<evidence type="ECO:0000313" key="1">
    <source>
        <dbReference type="EMBL" id="TYL80869.1"/>
    </source>
</evidence>
<name>A0A5S4WVG1_9BRAD</name>
<comment type="caution">
    <text evidence="1">The sequence shown here is derived from an EMBL/GenBank/DDBJ whole genome shotgun (WGS) entry which is preliminary data.</text>
</comment>
<gene>
    <name evidence="1" type="ORF">FXB38_23880</name>
</gene>
<sequence>MSEDYGAKHWTTTQLQKAIDKLGNSAVSVRKELLHEKKEEEQHG</sequence>
<organism evidence="1 2">
    <name type="scientific">Bradyrhizobium cytisi</name>
    <dbReference type="NCBI Taxonomy" id="515489"/>
    <lineage>
        <taxon>Bacteria</taxon>
        <taxon>Pseudomonadati</taxon>
        <taxon>Pseudomonadota</taxon>
        <taxon>Alphaproteobacteria</taxon>
        <taxon>Hyphomicrobiales</taxon>
        <taxon>Nitrobacteraceae</taxon>
        <taxon>Bradyrhizobium</taxon>
    </lineage>
</organism>
<dbReference type="OrthoDB" id="8238029at2"/>
<dbReference type="AlphaFoldDB" id="A0A5S4WVG1"/>
<dbReference type="EMBL" id="VSSR01000040">
    <property type="protein sequence ID" value="TYL80869.1"/>
    <property type="molecule type" value="Genomic_DNA"/>
</dbReference>
<dbReference type="Proteomes" id="UP000324853">
    <property type="component" value="Unassembled WGS sequence"/>
</dbReference>
<accession>A0A5S4WVG1</accession>